<organism evidence="2 3">
    <name type="scientific">Vibrio cholerae</name>
    <dbReference type="NCBI Taxonomy" id="666"/>
    <lineage>
        <taxon>Bacteria</taxon>
        <taxon>Pseudomonadati</taxon>
        <taxon>Pseudomonadota</taxon>
        <taxon>Gammaproteobacteria</taxon>
        <taxon>Vibrionales</taxon>
        <taxon>Vibrionaceae</taxon>
        <taxon>Vibrio</taxon>
    </lineage>
</organism>
<accession>A0A655YCV7</accession>
<dbReference type="Proteomes" id="UP000046067">
    <property type="component" value="Unassembled WGS sequence"/>
</dbReference>
<gene>
    <name evidence="2" type="ORF">ERS013201_02446</name>
</gene>
<proteinExistence type="predicted"/>
<reference evidence="2 3" key="1">
    <citation type="submission" date="2015-07" db="EMBL/GenBank/DDBJ databases">
        <authorList>
            <consortium name="Pathogen Informatics"/>
        </authorList>
    </citation>
    <scope>NUCLEOTIDE SEQUENCE [LARGE SCALE GENOMIC DNA]</scope>
    <source>
        <strain evidence="2 3">A325</strain>
    </source>
</reference>
<feature type="compositionally biased region" description="Polar residues" evidence="1">
    <location>
        <begin position="25"/>
        <end position="41"/>
    </location>
</feature>
<sequence>MQIIAAQVGSNQPIPYSKKGRKLNAETSKPATFAASSNATSRETDSTARYATRGFGSL</sequence>
<evidence type="ECO:0000313" key="3">
    <source>
        <dbReference type="Proteomes" id="UP000046067"/>
    </source>
</evidence>
<name>A0A655YCV7_VIBCL</name>
<protein>
    <submittedName>
        <fullName evidence="2">Uncharacterized protein</fullName>
    </submittedName>
</protein>
<evidence type="ECO:0000256" key="1">
    <source>
        <dbReference type="SAM" id="MobiDB-lite"/>
    </source>
</evidence>
<feature type="region of interest" description="Disordered" evidence="1">
    <location>
        <begin position="1"/>
        <end position="58"/>
    </location>
</feature>
<evidence type="ECO:0000313" key="2">
    <source>
        <dbReference type="EMBL" id="CSC36466.1"/>
    </source>
</evidence>
<dbReference type="EMBL" id="CWQJ01000015">
    <property type="protein sequence ID" value="CSC36466.1"/>
    <property type="molecule type" value="Genomic_DNA"/>
</dbReference>
<dbReference type="AlphaFoldDB" id="A0A655YCV7"/>